<evidence type="ECO:0000313" key="5">
    <source>
        <dbReference type="EMBL" id="NEI68785.1"/>
    </source>
</evidence>
<dbReference type="Gene3D" id="1.10.10.60">
    <property type="entry name" value="Homeodomain-like"/>
    <property type="match status" value="1"/>
</dbReference>
<accession>A0A6L9TYX6</accession>
<sequence length="341" mass="37511">MDYVGWLDSLWAERLLSARDHKPDISVGILLWPTFPLMSLTGVIEPLRHAADFGDNSRPLHCRWSIMGKPGYSAAASCGIRVQADAAYINPTDFDYVVAIGGLLPHLRAAPASHRDYLRVAASAGVTIIGACTGSFILAQEGLLVDRKAAVHPYHSEDFRTAFPRQAFSTRDDFLIDKGRITVPGGTSILSLMTQLIHNHCGPDRAAKAVHQLSLTTPKGMSVFDHERASTFRHVSDARLQKAIVLIESRKGRDVSPEQAAAAVGLSPRQFARLFQTHIDMTPKHFILETRLRYARFLLENGSLAITAIAHETGFSDSAHLATAYRKKYGTSPSEMRKVSK</sequence>
<dbReference type="AlphaFoldDB" id="A0A6L9TYX6"/>
<keyword evidence="3" id="KW-0804">Transcription</keyword>
<protein>
    <submittedName>
        <fullName evidence="5">Helix-turn-helix domain-containing protein</fullName>
    </submittedName>
</protein>
<evidence type="ECO:0000313" key="6">
    <source>
        <dbReference type="Proteomes" id="UP000483035"/>
    </source>
</evidence>
<dbReference type="InterPro" id="IPR002818">
    <property type="entry name" value="DJ-1/PfpI"/>
</dbReference>
<dbReference type="PROSITE" id="PS01124">
    <property type="entry name" value="HTH_ARAC_FAMILY_2"/>
    <property type="match status" value="1"/>
</dbReference>
<dbReference type="SUPFAM" id="SSF52317">
    <property type="entry name" value="Class I glutamine amidotransferase-like"/>
    <property type="match status" value="1"/>
</dbReference>
<keyword evidence="2" id="KW-0238">DNA-binding</keyword>
<dbReference type="GO" id="GO:0003700">
    <property type="term" value="F:DNA-binding transcription factor activity"/>
    <property type="evidence" value="ECO:0007669"/>
    <property type="project" value="InterPro"/>
</dbReference>
<dbReference type="EMBL" id="WUEY01000002">
    <property type="protein sequence ID" value="NEI68785.1"/>
    <property type="molecule type" value="Genomic_DNA"/>
</dbReference>
<dbReference type="Pfam" id="PF12833">
    <property type="entry name" value="HTH_18"/>
    <property type="match status" value="1"/>
</dbReference>
<evidence type="ECO:0000256" key="3">
    <source>
        <dbReference type="ARBA" id="ARBA00023163"/>
    </source>
</evidence>
<name>A0A6L9TYX6_9HYPH</name>
<dbReference type="PROSITE" id="PS00041">
    <property type="entry name" value="HTH_ARAC_FAMILY_1"/>
    <property type="match status" value="1"/>
</dbReference>
<evidence type="ECO:0000256" key="2">
    <source>
        <dbReference type="ARBA" id="ARBA00023125"/>
    </source>
</evidence>
<dbReference type="InterPro" id="IPR018060">
    <property type="entry name" value="HTH_AraC"/>
</dbReference>
<dbReference type="GO" id="GO:0043565">
    <property type="term" value="F:sequence-specific DNA binding"/>
    <property type="evidence" value="ECO:0007669"/>
    <property type="project" value="InterPro"/>
</dbReference>
<dbReference type="Gene3D" id="3.40.50.880">
    <property type="match status" value="1"/>
</dbReference>
<dbReference type="InterPro" id="IPR050204">
    <property type="entry name" value="AraC_XylS_family_regulators"/>
</dbReference>
<dbReference type="SUPFAM" id="SSF46689">
    <property type="entry name" value="Homeodomain-like"/>
    <property type="match status" value="2"/>
</dbReference>
<dbReference type="PANTHER" id="PTHR46796">
    <property type="entry name" value="HTH-TYPE TRANSCRIPTIONAL ACTIVATOR RHAS-RELATED"/>
    <property type="match status" value="1"/>
</dbReference>
<dbReference type="PANTHER" id="PTHR46796:SF6">
    <property type="entry name" value="ARAC SUBFAMILY"/>
    <property type="match status" value="1"/>
</dbReference>
<dbReference type="Pfam" id="PF01965">
    <property type="entry name" value="DJ-1_PfpI"/>
    <property type="match status" value="1"/>
</dbReference>
<comment type="caution">
    <text evidence="5">The sequence shown here is derived from an EMBL/GenBank/DDBJ whole genome shotgun (WGS) entry which is preliminary data.</text>
</comment>
<gene>
    <name evidence="5" type="ORF">GR212_04305</name>
</gene>
<dbReference type="RefSeq" id="WP_163985714.1">
    <property type="nucleotide sequence ID" value="NZ_WUEY01000002.1"/>
</dbReference>
<evidence type="ECO:0000259" key="4">
    <source>
        <dbReference type="PROSITE" id="PS01124"/>
    </source>
</evidence>
<dbReference type="InterPro" id="IPR009057">
    <property type="entry name" value="Homeodomain-like_sf"/>
</dbReference>
<reference evidence="5 6" key="1">
    <citation type="submission" date="2019-12" db="EMBL/GenBank/DDBJ databases">
        <title>Rhizobium genotypes associated with high levels of biological nitrogen fixation by grain legumes in a temperate-maritime cropping system.</title>
        <authorList>
            <person name="Maluk M."/>
            <person name="Francesc Ferrando Molina F."/>
            <person name="Lopez Del Egido L."/>
            <person name="Lafos M."/>
            <person name="Langarica-Fuentes A."/>
            <person name="Gebre Yohannes G."/>
            <person name="Young M.W."/>
            <person name="Martin P."/>
            <person name="Gantlett R."/>
            <person name="Kenicer G."/>
            <person name="Hawes C."/>
            <person name="Begg G.S."/>
            <person name="Quilliam R.S."/>
            <person name="Squire G.R."/>
            <person name="Poole P.S."/>
            <person name="Young P.W."/>
            <person name="Iannetta P.M."/>
            <person name="James E.K."/>
        </authorList>
    </citation>
    <scope>NUCLEOTIDE SEQUENCE [LARGE SCALE GENOMIC DNA]</scope>
    <source>
        <strain evidence="5 6">JHI1118</strain>
    </source>
</reference>
<dbReference type="InterPro" id="IPR029062">
    <property type="entry name" value="Class_I_gatase-like"/>
</dbReference>
<evidence type="ECO:0000256" key="1">
    <source>
        <dbReference type="ARBA" id="ARBA00023015"/>
    </source>
</evidence>
<keyword evidence="1" id="KW-0805">Transcription regulation</keyword>
<dbReference type="InterPro" id="IPR018062">
    <property type="entry name" value="HTH_AraC-typ_CS"/>
</dbReference>
<feature type="domain" description="HTH araC/xylS-type" evidence="4">
    <location>
        <begin position="241"/>
        <end position="339"/>
    </location>
</feature>
<dbReference type="CDD" id="cd03136">
    <property type="entry name" value="GATase1_AraC_ArgR_like"/>
    <property type="match status" value="1"/>
</dbReference>
<proteinExistence type="predicted"/>
<organism evidence="5 6">
    <name type="scientific">Rhizobium lusitanum</name>
    <dbReference type="NCBI Taxonomy" id="293958"/>
    <lineage>
        <taxon>Bacteria</taxon>
        <taxon>Pseudomonadati</taxon>
        <taxon>Pseudomonadota</taxon>
        <taxon>Alphaproteobacteria</taxon>
        <taxon>Hyphomicrobiales</taxon>
        <taxon>Rhizobiaceae</taxon>
        <taxon>Rhizobium/Agrobacterium group</taxon>
        <taxon>Rhizobium</taxon>
    </lineage>
</organism>
<dbReference type="SMART" id="SM00342">
    <property type="entry name" value="HTH_ARAC"/>
    <property type="match status" value="1"/>
</dbReference>
<dbReference type="Proteomes" id="UP000483035">
    <property type="component" value="Unassembled WGS sequence"/>
</dbReference>